<dbReference type="CDD" id="cd19100">
    <property type="entry name" value="AKR_unchar"/>
    <property type="match status" value="1"/>
</dbReference>
<dbReference type="GO" id="GO:0051536">
    <property type="term" value="F:iron-sulfur cluster binding"/>
    <property type="evidence" value="ECO:0007669"/>
    <property type="project" value="UniProtKB-KW"/>
</dbReference>
<dbReference type="SUPFAM" id="SSF46548">
    <property type="entry name" value="alpha-helical ferredoxin"/>
    <property type="match status" value="1"/>
</dbReference>
<dbReference type="InterPro" id="IPR017900">
    <property type="entry name" value="4Fe4S_Fe_S_CS"/>
</dbReference>
<dbReference type="AlphaFoldDB" id="A0A1Z2XVX0"/>
<reference evidence="6 8" key="3">
    <citation type="submission" date="2020-11" db="EMBL/GenBank/DDBJ databases">
        <title>Closed and high quality bacterial genomes of the OMM12 community.</title>
        <authorList>
            <person name="Marbouty M."/>
            <person name="Lamy-Besnier Q."/>
            <person name="Debarbieux L."/>
            <person name="Koszul R."/>
        </authorList>
    </citation>
    <scope>NUCLEOTIDE SEQUENCE [LARGE SCALE GENOMIC DNA]</scope>
    <source>
        <strain evidence="6 8">KB18</strain>
    </source>
</reference>
<keyword evidence="2" id="KW-0408">Iron</keyword>
<accession>A0A1Z2XVX0</accession>
<proteinExistence type="predicted"/>
<dbReference type="PROSITE" id="PS51379">
    <property type="entry name" value="4FE4S_FER_2"/>
    <property type="match status" value="1"/>
</dbReference>
<evidence type="ECO:0000256" key="2">
    <source>
        <dbReference type="ARBA" id="ARBA00023004"/>
    </source>
</evidence>
<dbReference type="Pfam" id="PF13534">
    <property type="entry name" value="Fer4_17"/>
    <property type="match status" value="1"/>
</dbReference>
<evidence type="ECO:0000259" key="4">
    <source>
        <dbReference type="PROSITE" id="PS51379"/>
    </source>
</evidence>
<dbReference type="KEGG" id="amur:ADH66_19300"/>
<dbReference type="InterPro" id="IPR023210">
    <property type="entry name" value="NADP_OxRdtase_dom"/>
</dbReference>
<keyword evidence="7" id="KW-1185">Reference proteome</keyword>
<evidence type="ECO:0000313" key="7">
    <source>
        <dbReference type="Proteomes" id="UP000196710"/>
    </source>
</evidence>
<dbReference type="InterPro" id="IPR020471">
    <property type="entry name" value="AKR"/>
</dbReference>
<keyword evidence="1" id="KW-0479">Metal-binding</keyword>
<dbReference type="GO" id="GO:0016491">
    <property type="term" value="F:oxidoreductase activity"/>
    <property type="evidence" value="ECO:0007669"/>
    <property type="project" value="InterPro"/>
</dbReference>
<dbReference type="SUPFAM" id="SSF51430">
    <property type="entry name" value="NAD(P)-linked oxidoreductase"/>
    <property type="match status" value="1"/>
</dbReference>
<sequence length="342" mass="38054">MKTVTLGRTGITVCKNGFGALPVQRVSAEYAGRLLRKAYDAGVNFFDTARSYTDSEEKMGLALSDVREKIFIATKTPSTTVEGFWRDLETSLRLLKTDYIDIYQFHNPSFCPKPGDGTGLYEAMQEAKAQGKIRFIGITNHRPHVAEEAVESGLYDTLQFPFCYLASDRDVALVNRCKEQNMGFISMKGLSGGLITNSAAAYAWQDQFDNALPIWGVQRESELDEFLSYIDNPPSMDDPKIKAVIEKDRRELVGNFCRSCGYCLPCPAGINIPQCARMSQLIRRSPSAGWLTEESQKMMLNIENCLDCGHCKSKCPYGLDTPNLLKANLADYRDILAGKAAV</sequence>
<dbReference type="PANTHER" id="PTHR43312">
    <property type="entry name" value="D-THREO-ALDOSE 1-DEHYDROGENASE"/>
    <property type="match status" value="1"/>
</dbReference>
<dbReference type="PRINTS" id="PR00069">
    <property type="entry name" value="ALDKETRDTASE"/>
</dbReference>
<evidence type="ECO:0000313" key="5">
    <source>
        <dbReference type="EMBL" id="ASB42595.1"/>
    </source>
</evidence>
<organism evidence="6 8">
    <name type="scientific">Acutalibacter muris</name>
    <dbReference type="NCBI Taxonomy" id="1796620"/>
    <lineage>
        <taxon>Bacteria</taxon>
        <taxon>Bacillati</taxon>
        <taxon>Bacillota</taxon>
        <taxon>Clostridia</taxon>
        <taxon>Eubacteriales</taxon>
        <taxon>Acutalibacteraceae</taxon>
        <taxon>Acutalibacter</taxon>
    </lineage>
</organism>
<dbReference type="PANTHER" id="PTHR43312:SF1">
    <property type="entry name" value="NADP-DEPENDENT OXIDOREDUCTASE DOMAIN-CONTAINING PROTEIN"/>
    <property type="match status" value="1"/>
</dbReference>
<dbReference type="GO" id="GO:0046872">
    <property type="term" value="F:metal ion binding"/>
    <property type="evidence" value="ECO:0007669"/>
    <property type="project" value="UniProtKB-KW"/>
</dbReference>
<evidence type="ECO:0000256" key="3">
    <source>
        <dbReference type="ARBA" id="ARBA00023014"/>
    </source>
</evidence>
<evidence type="ECO:0000256" key="1">
    <source>
        <dbReference type="ARBA" id="ARBA00022723"/>
    </source>
</evidence>
<dbReference type="InterPro" id="IPR036812">
    <property type="entry name" value="NAD(P)_OxRdtase_dom_sf"/>
</dbReference>
<evidence type="ECO:0000313" key="8">
    <source>
        <dbReference type="Proteomes" id="UP000596035"/>
    </source>
</evidence>
<reference evidence="7" key="2">
    <citation type="submission" date="2017-05" db="EMBL/GenBank/DDBJ databases">
        <title>Improved OligoMM genomes.</title>
        <authorList>
            <person name="Garzetti D."/>
        </authorList>
    </citation>
    <scope>NUCLEOTIDE SEQUENCE [LARGE SCALE GENOMIC DNA]</scope>
    <source>
        <strain evidence="7">KB18</strain>
    </source>
</reference>
<dbReference type="Proteomes" id="UP000196710">
    <property type="component" value="Chromosome"/>
</dbReference>
<gene>
    <name evidence="5" type="ORF">ADH66_19300</name>
    <name evidence="6" type="ORF">I5Q82_09730</name>
</gene>
<protein>
    <submittedName>
        <fullName evidence="6">Aldo/keto reductase</fullName>
    </submittedName>
</protein>
<dbReference type="RefSeq" id="WP_066537439.1">
    <property type="nucleotide sequence ID" value="NZ_CAJTCQ010000011.1"/>
</dbReference>
<dbReference type="EMBL" id="CP065321">
    <property type="protein sequence ID" value="QQR31892.1"/>
    <property type="molecule type" value="Genomic_DNA"/>
</dbReference>
<dbReference type="Proteomes" id="UP000596035">
    <property type="component" value="Chromosome"/>
</dbReference>
<dbReference type="Pfam" id="PF00248">
    <property type="entry name" value="Aldo_ket_red"/>
    <property type="match status" value="1"/>
</dbReference>
<feature type="domain" description="4Fe-4S ferredoxin-type" evidence="4">
    <location>
        <begin position="296"/>
        <end position="325"/>
    </location>
</feature>
<evidence type="ECO:0000313" key="6">
    <source>
        <dbReference type="EMBL" id="QQR31892.1"/>
    </source>
</evidence>
<name>A0A1Z2XVX0_9FIRM</name>
<dbReference type="EMBL" id="CP021422">
    <property type="protein sequence ID" value="ASB42595.1"/>
    <property type="molecule type" value="Genomic_DNA"/>
</dbReference>
<dbReference type="PROSITE" id="PS00198">
    <property type="entry name" value="4FE4S_FER_1"/>
    <property type="match status" value="1"/>
</dbReference>
<reference evidence="5" key="1">
    <citation type="journal article" date="2017" name="Genome Announc.">
        <title>High-Quality Whole-Genome Sequences of the Oligo-Mouse-Microbiota Bacterial Community.</title>
        <authorList>
            <person name="Garzetti D."/>
            <person name="Brugiroux S."/>
            <person name="Bunk B."/>
            <person name="Pukall R."/>
            <person name="McCoy K.D."/>
            <person name="Macpherson A.J."/>
            <person name="Stecher B."/>
        </authorList>
    </citation>
    <scope>NUCLEOTIDE SEQUENCE</scope>
    <source>
        <strain evidence="5">KB18</strain>
    </source>
</reference>
<dbReference type="InterPro" id="IPR053135">
    <property type="entry name" value="AKR2_Oxidoreductase"/>
</dbReference>
<dbReference type="InterPro" id="IPR017896">
    <property type="entry name" value="4Fe4S_Fe-S-bd"/>
</dbReference>
<keyword evidence="3" id="KW-0411">Iron-sulfur</keyword>
<dbReference type="Gene3D" id="3.20.20.100">
    <property type="entry name" value="NADP-dependent oxidoreductase domain"/>
    <property type="match status" value="1"/>
</dbReference>